<dbReference type="Gene3D" id="1.25.40.20">
    <property type="entry name" value="Ankyrin repeat-containing domain"/>
    <property type="match status" value="1"/>
</dbReference>
<accession>A0A3M7S660</accession>
<dbReference type="STRING" id="10195.A0A3M7S660"/>
<evidence type="ECO:0000313" key="7">
    <source>
        <dbReference type="EMBL" id="RNA31286.1"/>
    </source>
</evidence>
<feature type="repeat" description="ANK" evidence="5">
    <location>
        <begin position="203"/>
        <end position="225"/>
    </location>
</feature>
<keyword evidence="3 5" id="KW-0040">ANK repeat</keyword>
<dbReference type="SUPFAM" id="SSF48403">
    <property type="entry name" value="Ankyrin repeat"/>
    <property type="match status" value="1"/>
</dbReference>
<keyword evidence="4" id="KW-0446">Lipid-binding</keyword>
<dbReference type="EMBL" id="REGN01001958">
    <property type="protein sequence ID" value="RNA31286.1"/>
    <property type="molecule type" value="Genomic_DNA"/>
</dbReference>
<dbReference type="PANTHER" id="PTHR24119">
    <property type="entry name" value="ACYL-COA-BINDING DOMAIN-CONTAINING PROTEIN 6"/>
    <property type="match status" value="1"/>
</dbReference>
<dbReference type="PRINTS" id="PR00689">
    <property type="entry name" value="ACOABINDINGP"/>
</dbReference>
<protein>
    <recommendedName>
        <fullName evidence="1">Acyl-CoA-binding domain-containing protein 6</fullName>
    </recommendedName>
</protein>
<feature type="repeat" description="ANK" evidence="5">
    <location>
        <begin position="170"/>
        <end position="202"/>
    </location>
</feature>
<dbReference type="InterPro" id="IPR000582">
    <property type="entry name" value="Acyl-CoA-binding_protein"/>
</dbReference>
<dbReference type="InterPro" id="IPR002110">
    <property type="entry name" value="Ankyrin_rpt"/>
</dbReference>
<dbReference type="Proteomes" id="UP000276133">
    <property type="component" value="Unassembled WGS sequence"/>
</dbReference>
<gene>
    <name evidence="7" type="ORF">BpHYR1_033880</name>
</gene>
<dbReference type="PROSITE" id="PS51228">
    <property type="entry name" value="ACB_2"/>
    <property type="match status" value="1"/>
</dbReference>
<evidence type="ECO:0000313" key="8">
    <source>
        <dbReference type="Proteomes" id="UP000276133"/>
    </source>
</evidence>
<organism evidence="7 8">
    <name type="scientific">Brachionus plicatilis</name>
    <name type="common">Marine rotifer</name>
    <name type="synonym">Brachionus muelleri</name>
    <dbReference type="NCBI Taxonomy" id="10195"/>
    <lineage>
        <taxon>Eukaryota</taxon>
        <taxon>Metazoa</taxon>
        <taxon>Spiralia</taxon>
        <taxon>Gnathifera</taxon>
        <taxon>Rotifera</taxon>
        <taxon>Eurotatoria</taxon>
        <taxon>Monogononta</taxon>
        <taxon>Pseudotrocha</taxon>
        <taxon>Ploima</taxon>
        <taxon>Brachionidae</taxon>
        <taxon>Brachionus</taxon>
    </lineage>
</organism>
<dbReference type="InterPro" id="IPR035984">
    <property type="entry name" value="Acyl-CoA-binding_sf"/>
</dbReference>
<evidence type="ECO:0000256" key="3">
    <source>
        <dbReference type="ARBA" id="ARBA00023043"/>
    </source>
</evidence>
<dbReference type="Pfam" id="PF12796">
    <property type="entry name" value="Ank_2"/>
    <property type="match status" value="1"/>
</dbReference>
<keyword evidence="2" id="KW-0677">Repeat</keyword>
<dbReference type="PANTHER" id="PTHR24119:SF0">
    <property type="entry name" value="ACYL-COA-BINDING DOMAIN-CONTAINING PROTEIN 6"/>
    <property type="match status" value="1"/>
</dbReference>
<dbReference type="PROSITE" id="PS50088">
    <property type="entry name" value="ANK_REPEAT"/>
    <property type="match status" value="2"/>
</dbReference>
<evidence type="ECO:0000256" key="4">
    <source>
        <dbReference type="ARBA" id="ARBA00023121"/>
    </source>
</evidence>
<comment type="caution">
    <text evidence="7">The sequence shown here is derived from an EMBL/GenBank/DDBJ whole genome shotgun (WGS) entry which is preliminary data.</text>
</comment>
<dbReference type="OrthoDB" id="10254927at2759"/>
<dbReference type="SUPFAM" id="SSF47027">
    <property type="entry name" value="Acyl-CoA binding protein"/>
    <property type="match status" value="1"/>
</dbReference>
<sequence length="256" mass="29101">MSLNPNEDDNLFITEDQAVKTPLDELYEHGTLCVRNNASQISQENLLYLYSRFKYITEGPCNCDRPSGLFNFEAKKKWDSWKLLGSSISKEECKQEYIKKLDEILPHWKDTCTSLNEADKKGTFGIRCSTMGQNEEVVNYSDCFDVCKSGNIDQLKKLINSENLDKKDENGMSLIMWACDRGLVDMVKFLLKQKADVNLQDADGQTCLHYAVSCEHAEIVKILLKESKIDVTIQDSDGLSAKDLATNKDILVIFNQ</sequence>
<dbReference type="Pfam" id="PF00887">
    <property type="entry name" value="ACBP"/>
    <property type="match status" value="1"/>
</dbReference>
<evidence type="ECO:0000256" key="2">
    <source>
        <dbReference type="ARBA" id="ARBA00022737"/>
    </source>
</evidence>
<name>A0A3M7S660_BRAPC</name>
<reference evidence="7 8" key="1">
    <citation type="journal article" date="2018" name="Sci. Rep.">
        <title>Genomic signatures of local adaptation to the degree of environmental predictability in rotifers.</title>
        <authorList>
            <person name="Franch-Gras L."/>
            <person name="Hahn C."/>
            <person name="Garcia-Roger E.M."/>
            <person name="Carmona M.J."/>
            <person name="Serra M."/>
            <person name="Gomez A."/>
        </authorList>
    </citation>
    <scope>NUCLEOTIDE SEQUENCE [LARGE SCALE GENOMIC DNA]</scope>
    <source>
        <strain evidence="7">HYR1</strain>
    </source>
</reference>
<evidence type="ECO:0000259" key="6">
    <source>
        <dbReference type="PROSITE" id="PS51228"/>
    </source>
</evidence>
<dbReference type="SMART" id="SM00248">
    <property type="entry name" value="ANK"/>
    <property type="match status" value="2"/>
</dbReference>
<proteinExistence type="predicted"/>
<dbReference type="InterPro" id="IPR036770">
    <property type="entry name" value="Ankyrin_rpt-contain_sf"/>
</dbReference>
<dbReference type="InterPro" id="IPR014352">
    <property type="entry name" value="FERM/acyl-CoA-bd_prot_sf"/>
</dbReference>
<evidence type="ECO:0000256" key="5">
    <source>
        <dbReference type="PROSITE-ProRule" id="PRU00023"/>
    </source>
</evidence>
<keyword evidence="8" id="KW-1185">Reference proteome</keyword>
<dbReference type="GO" id="GO:0000062">
    <property type="term" value="F:fatty-acyl-CoA binding"/>
    <property type="evidence" value="ECO:0007669"/>
    <property type="project" value="InterPro"/>
</dbReference>
<feature type="domain" description="ACB" evidence="6">
    <location>
        <begin position="23"/>
        <end position="110"/>
    </location>
</feature>
<evidence type="ECO:0000256" key="1">
    <source>
        <dbReference type="ARBA" id="ARBA00018419"/>
    </source>
</evidence>
<dbReference type="Gene3D" id="1.20.80.10">
    <property type="match status" value="1"/>
</dbReference>
<dbReference type="PROSITE" id="PS50297">
    <property type="entry name" value="ANK_REP_REGION"/>
    <property type="match status" value="2"/>
</dbReference>
<dbReference type="AlphaFoldDB" id="A0A3M7S660"/>